<feature type="region of interest" description="Disordered" evidence="1">
    <location>
        <begin position="1047"/>
        <end position="1066"/>
    </location>
</feature>
<feature type="compositionally biased region" description="Polar residues" evidence="1">
    <location>
        <begin position="522"/>
        <end position="537"/>
    </location>
</feature>
<feature type="region of interest" description="Disordered" evidence="1">
    <location>
        <begin position="522"/>
        <end position="541"/>
    </location>
</feature>
<dbReference type="NCBIfam" id="TIGR01451">
    <property type="entry name" value="B_ant_repeat"/>
    <property type="match status" value="1"/>
</dbReference>
<dbReference type="InterPro" id="IPR001434">
    <property type="entry name" value="OmcB-like_DUF11"/>
</dbReference>
<reference evidence="4 5" key="1">
    <citation type="submission" date="2016-10" db="EMBL/GenBank/DDBJ databases">
        <authorList>
            <person name="Cai Z."/>
        </authorList>
    </citation>
    <scope>NUCLEOTIDE SEQUENCE [LARGE SCALE GENOMIC DNA]</scope>
</reference>
<keyword evidence="5" id="KW-1185">Reference proteome</keyword>
<feature type="signal peptide" evidence="2">
    <location>
        <begin position="1"/>
        <end position="16"/>
    </location>
</feature>
<feature type="chain" id="PRO_5016888519" description="DUF11 domain-containing protein" evidence="2">
    <location>
        <begin position="17"/>
        <end position="2448"/>
    </location>
</feature>
<evidence type="ECO:0000256" key="2">
    <source>
        <dbReference type="SAM" id="SignalP"/>
    </source>
</evidence>
<dbReference type="PANTHER" id="PTHR34819">
    <property type="entry name" value="LARGE CYSTEINE-RICH PERIPLASMIC PROTEIN OMCB"/>
    <property type="match status" value="1"/>
</dbReference>
<evidence type="ECO:0000259" key="3">
    <source>
        <dbReference type="Pfam" id="PF01345"/>
    </source>
</evidence>
<evidence type="ECO:0000313" key="4">
    <source>
        <dbReference type="EMBL" id="SZX77937.1"/>
    </source>
</evidence>
<organism evidence="4 5">
    <name type="scientific">Tetradesmus obliquus</name>
    <name type="common">Green alga</name>
    <name type="synonym">Acutodesmus obliquus</name>
    <dbReference type="NCBI Taxonomy" id="3088"/>
    <lineage>
        <taxon>Eukaryota</taxon>
        <taxon>Viridiplantae</taxon>
        <taxon>Chlorophyta</taxon>
        <taxon>core chlorophytes</taxon>
        <taxon>Chlorophyceae</taxon>
        <taxon>CS clade</taxon>
        <taxon>Sphaeropleales</taxon>
        <taxon>Scenedesmaceae</taxon>
        <taxon>Tetradesmus</taxon>
    </lineage>
</organism>
<dbReference type="InterPro" id="IPR051172">
    <property type="entry name" value="Chlamydia_OmcB"/>
</dbReference>
<name>A0A383WKF4_TETOB</name>
<evidence type="ECO:0000256" key="1">
    <source>
        <dbReference type="SAM" id="MobiDB-lite"/>
    </source>
</evidence>
<sequence>MTCVAVFGLLPLPKLALISKYPDSYNGPPANLTAIGANGLNASCIQAPSQRLGQNGTTIEQPGAGLCGVNGTMPIGKYNLNQSPPPGLSFDGYICYDVVNATNSTVRQDEAEDVQLQRNDVVTCVANYVARPKLALTSRFPAAYNGPTANLTAMAFSDSCTKIFSPRQGFNNVTVLQPGLGQCGAEGFVNQGQYQLNQTAPDGTTFIGWRCTDITFGVEGAVSTALFVQLSGNQSKSCVAEYNYTAPAPPPSPAPSPQPKLALISDFPASYTGPTANLSASSATATCVEAPSARFNTSNVTLVSPGEGLCNGNGNMPPGAYNFFTQIAPPGTVFVGWQCYAIDTVNGVTTLVSSGMNPVIGLSNNDFITCKANYSLAPSPKLALTSEFPPSYVGITSNITATSANNDTCIEAPSTRLNATANITILTPGPGFCRTDGSMPPGNYTLTQDPPPGVVLDRVECYDISNGTELLVPTNGSVGLSGNKTISCKMVYVFAASPSPSPAPLPQPRLALTSQFPSEYSSSAPTANLTATSNSAPPSICDESPSTRLLLNNVTISMPGAGFCNQSNNGNMPPGNYSLSQSPPPGTKFDRWDCYKVTNSSQTPVNITSGVILQGEDFISCVALYALVDPTCGDVQPGTPGPQPYNCSRSTMARNDSAAASSPPSDLACCQPTCADTNIMAPTAPAVPWTCPVNTTLKPNAAALFPPSNTTCCKGEVPFSINKTGPALVKSGQAFNFDVLVVFKGATTGVTITDDLPAGLVPGTTTAATWTATSSVSGNPASGNCTTTPSTSPEFTCNLGATTSWAAGDIIRVTVPVLASPSPGSILTNVANVFDLKNESASSNASVEICKDCGIAGECFDAFKTGPSTVFAGQAFDFKVAVRFFSKPAGPVTVNDTLPAGLQPTSALAAWKATFANGTTLTNNKCATIGSTFSCSLGADWTKGDLVEIIMRVEATAGASGNVVNRAVVTDGNLTKLPESPVIILPDNTGAPFTITKTGPSSVKVGEAFDYNLVVTFLGSATGVVVSDELPAQLTATSSPGTWKAITGNGANPSGECTTSSSSGGTRQRITCILGQSATWAKGDRVEVRLPVIASASAQGAVNNTATITDNLNRTNEDSHLTVVVQLPGSPFTITKTGPTQPVLAGQVFNYNIIVSFLGPATGVNVRDQLPTQVTPQGAATWTSRKTATPTACTTSVGSPTFIGCDLGQSVTWAAGDTVEVTVPVTAGLNGAVNAINTAIVSDNQGRQSNATFPITINVDSAAPFTILKAGPTRVEQNAPFNFEVTVVFMSSVTAARIVDNLPPGLWPTGTATWTAISNNGVPSGSCVTVNRTATTEASYTCDLGPTTIWQRGDRIKLLVPSVASTVAVPLVNRATVSDNTGRNANASATVIADTPNIPQSVLRIDKTGPLTAVSPGQAFTFTIRVDFDQVGPFTAVRIVDDLPAGLLTSLTAATWTATKSGSQLTGTCVTTPSTSPEIACDLGAVSWTAGDFVIVTVPVIAGSTAGVNLVNRATVNATLNGRNIILDDTASVNVTVPLLKVSKIGPGVPVAANVTFPWTLTAGVTGDVPVNPLIVVDELPNTDIKFVAPIPSNCVQNSDQRVTCTWNESVGPGNDKVVQLRAVASKAGTYTNKATVFTTQPGVANQTANADAVIVENTPGFSPAPPVEVIQVDKKGPTQAIEVGKEFTFTLTPAVKAGPVTTMTLTDTIDASTGVSFVRVSPNAGCTVQPQLLTCTLSAPFGPLTLTAKGTKAGTFTNRVDVRSPSGASGSDQADVTLIAPGTETCGTWVAKNGCQEGQILNPSSANDPIKSNITSFIRLQCCTLAAQSTPDVSLKKLVSKATNTQGSRFNYTFEVKNLALDTTAYNVIVSDLFPVGIAPTNNYWIVPGSAGSVCSFTGVDMRNMQCVLGTVLSGATRKVTVEVTADGKNFAADGTTTQAVLSNTAKLTCAGSSTAATQDPACDKTSKVDVTVIKAPPTKNTVGITKTASPSSGAAGTVFTFTIVVTPSGPVDNVIVTDPIPSQLTNAQLLTTFGGKCTIAAQRRARAAVTTPAATTPAATAALKGSGNKAMDDAINAIRKNNNKKNNNNMATTNTTGARQAVTQQTLRCNFGTISTPQEIRFTATGSSLGTFTNVATVTFTGSDSPKDATATVTVINPPRQQGSCCDGSYSCRTNVDEASCTSSGGTWSSSSTACNTKMFCSGACCTGGNTAGAYCRLTKKNKCGGGLRFAAGAWDPNGDCNDPTFCPKPPQNQCMSKCQQCDLNNPCCPGLSCLPAGNGWYTSRYICCQTPYYAAYAAKLAGASASASASAATAAVPDSPAAATSAAMQTFTTPANVKNTFCSKTGGLCGRHDNGRQCCGPRADCVVGDGAIARCVSRGTCSAEGSSCSGTPGKCCSGLTCQNSKCRRAQCKTPSKCQPRDYLCKYWHELNCEAYYAAATSSPDR</sequence>
<feature type="compositionally biased region" description="Low complexity" evidence="1">
    <location>
        <begin position="1054"/>
        <end position="1066"/>
    </location>
</feature>
<gene>
    <name evidence="4" type="ORF">BQ4739_LOCUS18271</name>
</gene>
<dbReference type="Gene3D" id="2.60.40.740">
    <property type="match status" value="1"/>
</dbReference>
<feature type="domain" description="DUF11" evidence="3">
    <location>
        <begin position="995"/>
        <end position="1119"/>
    </location>
</feature>
<proteinExistence type="predicted"/>
<feature type="domain" description="DUF11" evidence="3">
    <location>
        <begin position="1833"/>
        <end position="1950"/>
    </location>
</feature>
<keyword evidence="2" id="KW-0732">Signal</keyword>
<dbReference type="Proteomes" id="UP000256970">
    <property type="component" value="Unassembled WGS sequence"/>
</dbReference>
<dbReference type="EMBL" id="FNXT01001297">
    <property type="protein sequence ID" value="SZX77937.1"/>
    <property type="molecule type" value="Genomic_DNA"/>
</dbReference>
<accession>A0A383WKF4</accession>
<protein>
    <recommendedName>
        <fullName evidence="3">DUF11 domain-containing protein</fullName>
    </recommendedName>
</protein>
<dbReference type="Pfam" id="PF01345">
    <property type="entry name" value="DUF11"/>
    <property type="match status" value="2"/>
</dbReference>
<dbReference type="InterPro" id="IPR047589">
    <property type="entry name" value="DUF11_rpt"/>
</dbReference>
<evidence type="ECO:0000313" key="5">
    <source>
        <dbReference type="Proteomes" id="UP000256970"/>
    </source>
</evidence>